<evidence type="ECO:0000256" key="6">
    <source>
        <dbReference type="ARBA" id="ARBA00047745"/>
    </source>
</evidence>
<comment type="catalytic activity">
    <reaction evidence="6 8">
        <text>beta-D-fructose 1-phosphate + ATP = beta-D-fructose 1,6-bisphosphate + ADP + H(+)</text>
        <dbReference type="Rhea" id="RHEA:14213"/>
        <dbReference type="ChEBI" id="CHEBI:15378"/>
        <dbReference type="ChEBI" id="CHEBI:30616"/>
        <dbReference type="ChEBI" id="CHEBI:32966"/>
        <dbReference type="ChEBI" id="CHEBI:138881"/>
        <dbReference type="ChEBI" id="CHEBI:456216"/>
        <dbReference type="EC" id="2.7.1.56"/>
    </reaction>
</comment>
<dbReference type="PANTHER" id="PTHR46566">
    <property type="entry name" value="1-PHOSPHOFRUCTOKINASE-RELATED"/>
    <property type="match status" value="1"/>
</dbReference>
<keyword evidence="7" id="KW-0423">Lactose metabolism</keyword>
<evidence type="ECO:0000256" key="7">
    <source>
        <dbReference type="PIRNR" id="PIRNR000535"/>
    </source>
</evidence>
<dbReference type="InterPro" id="IPR002173">
    <property type="entry name" value="Carboh/pur_kinase_PfkB_CS"/>
</dbReference>
<dbReference type="GO" id="GO:0016052">
    <property type="term" value="P:carbohydrate catabolic process"/>
    <property type="evidence" value="ECO:0007669"/>
    <property type="project" value="UniProtKB-ARBA"/>
</dbReference>
<keyword evidence="4 8" id="KW-0418">Kinase</keyword>
<evidence type="ECO:0000256" key="2">
    <source>
        <dbReference type="ARBA" id="ARBA00022679"/>
    </source>
</evidence>
<dbReference type="Gene3D" id="3.40.1190.20">
    <property type="match status" value="1"/>
</dbReference>
<dbReference type="OrthoDB" id="9801219at2"/>
<dbReference type="GO" id="GO:2001059">
    <property type="term" value="P:D-tagatose 6-phosphate catabolic process"/>
    <property type="evidence" value="ECO:0007669"/>
    <property type="project" value="UniProtKB-UniPathway"/>
</dbReference>
<keyword evidence="2 7" id="KW-0808">Transferase</keyword>
<proteinExistence type="inferred from homology"/>
<dbReference type="Proteomes" id="UP000037269">
    <property type="component" value="Unassembled WGS sequence"/>
</dbReference>
<dbReference type="GeneID" id="42307358"/>
<evidence type="ECO:0000313" key="11">
    <source>
        <dbReference type="EMBL" id="SDJ01074.1"/>
    </source>
</evidence>
<evidence type="ECO:0000256" key="5">
    <source>
        <dbReference type="ARBA" id="ARBA00022840"/>
    </source>
</evidence>
<dbReference type="GO" id="GO:0008662">
    <property type="term" value="F:1-phosphofructokinase activity"/>
    <property type="evidence" value="ECO:0007669"/>
    <property type="project" value="UniProtKB-UniRule"/>
</dbReference>
<organism evidence="10 12">
    <name type="scientific">Aneurinibacillus migulanus</name>
    <name type="common">Bacillus migulanus</name>
    <dbReference type="NCBI Taxonomy" id="47500"/>
    <lineage>
        <taxon>Bacteria</taxon>
        <taxon>Bacillati</taxon>
        <taxon>Bacillota</taxon>
        <taxon>Bacilli</taxon>
        <taxon>Bacillales</taxon>
        <taxon>Paenibacillaceae</taxon>
        <taxon>Aneurinibacillus group</taxon>
        <taxon>Aneurinibacillus</taxon>
    </lineage>
</organism>
<dbReference type="NCBIfam" id="TIGR03828">
    <property type="entry name" value="pfkB"/>
    <property type="match status" value="1"/>
</dbReference>
<name>A0A0D1VEL2_ANEMI</name>
<keyword evidence="3 7" id="KW-0547">Nucleotide-binding</keyword>
<reference evidence="10 12" key="1">
    <citation type="submission" date="2015-07" db="EMBL/GenBank/DDBJ databases">
        <title>Fjat-14205 dsm 2895.</title>
        <authorList>
            <person name="Liu B."/>
            <person name="Wang J."/>
            <person name="Zhu Y."/>
            <person name="Liu G."/>
            <person name="Chen Q."/>
            <person name="Chen Z."/>
            <person name="Lan J."/>
            <person name="Che J."/>
            <person name="Ge C."/>
            <person name="Shi H."/>
            <person name="Pan Z."/>
            <person name="Liu X."/>
        </authorList>
    </citation>
    <scope>NUCLEOTIDE SEQUENCE [LARGE SCALE GENOMIC DNA]</scope>
    <source>
        <strain evidence="10 12">DSM 2895</strain>
    </source>
</reference>
<dbReference type="AlphaFoldDB" id="A0A0D1VEL2"/>
<keyword evidence="5 7" id="KW-0067">ATP-binding</keyword>
<reference evidence="11 13" key="2">
    <citation type="submission" date="2016-10" db="EMBL/GenBank/DDBJ databases">
        <authorList>
            <person name="de Groot N.N."/>
        </authorList>
    </citation>
    <scope>NUCLEOTIDE SEQUENCE [LARGE SCALE GENOMIC DNA]</scope>
    <source>
        <strain evidence="11 13">DSM 2895</strain>
    </source>
</reference>
<dbReference type="PANTHER" id="PTHR46566:SF1">
    <property type="entry name" value="1-PHOSPHOFRUCTOKINASE"/>
    <property type="match status" value="1"/>
</dbReference>
<dbReference type="GO" id="GO:0005524">
    <property type="term" value="F:ATP binding"/>
    <property type="evidence" value="ECO:0007669"/>
    <property type="project" value="UniProtKB-UniRule"/>
</dbReference>
<sequence length="303" mass="33275">MIYTVTLNPSIDYFVEMEQFIIGKTNRIVREAKRPGGKGINVSRVLKRLDVDTEAFGFIGGFTGRYIDEVLQEEGIRTDFITVHGDTRINVKLRVDTETEINGSGPAITEEENERLFAKLERISEDDILVISGSIPGSLPADLYGRIAERTANRAGKLVVDTTKEYLLSTLPYRPFLVKPNQDELGELFDISIQSVEEAVPYGKKLVEMGAQNVIVSMGGLGALFFNHDYALYANVPEGKLQNSVGAGDSVVAGFIAAYLQGKSVPEVFRYAVTAGSATAFSTGFCTSQLIEELIEQVHVTYL</sequence>
<dbReference type="EMBL" id="FNED01000010">
    <property type="protein sequence ID" value="SDJ01074.1"/>
    <property type="molecule type" value="Genomic_DNA"/>
</dbReference>
<comment type="similarity">
    <text evidence="1">Belongs to the carbohydrate kinase pfkB family.</text>
</comment>
<dbReference type="UniPathway" id="UPA00704">
    <property type="reaction ID" value="UER00715"/>
</dbReference>
<dbReference type="InterPro" id="IPR017583">
    <property type="entry name" value="Tagatose/fructose_Pkinase"/>
</dbReference>
<evidence type="ECO:0000313" key="12">
    <source>
        <dbReference type="Proteomes" id="UP000037269"/>
    </source>
</evidence>
<evidence type="ECO:0000313" key="10">
    <source>
        <dbReference type="EMBL" id="KON97346.1"/>
    </source>
</evidence>
<dbReference type="InterPro" id="IPR029056">
    <property type="entry name" value="Ribokinase-like"/>
</dbReference>
<dbReference type="InterPro" id="IPR011611">
    <property type="entry name" value="PfkB_dom"/>
</dbReference>
<evidence type="ECO:0000259" key="9">
    <source>
        <dbReference type="Pfam" id="PF00294"/>
    </source>
</evidence>
<dbReference type="InterPro" id="IPR022463">
    <property type="entry name" value="1-PFruKinase"/>
</dbReference>
<dbReference type="PROSITE" id="PS00584">
    <property type="entry name" value="PFKB_KINASES_2"/>
    <property type="match status" value="1"/>
</dbReference>
<feature type="domain" description="Carbohydrate kinase PfkB" evidence="9">
    <location>
        <begin position="18"/>
        <end position="288"/>
    </location>
</feature>
<dbReference type="EMBL" id="LGUG01000004">
    <property type="protein sequence ID" value="KON97346.1"/>
    <property type="molecule type" value="Genomic_DNA"/>
</dbReference>
<dbReference type="Proteomes" id="UP000182836">
    <property type="component" value="Unassembled WGS sequence"/>
</dbReference>
<gene>
    <name evidence="10" type="ORF">AF333_19585</name>
    <name evidence="11" type="ORF">SAMN04487909_110114</name>
</gene>
<dbReference type="FunFam" id="3.40.1190.20:FF:000001">
    <property type="entry name" value="Phosphofructokinase"/>
    <property type="match status" value="1"/>
</dbReference>
<dbReference type="STRING" id="47500.AF333_19585"/>
<dbReference type="GO" id="GO:0009024">
    <property type="term" value="F:tagatose-6-phosphate kinase activity"/>
    <property type="evidence" value="ECO:0007669"/>
    <property type="project" value="UniProtKB-EC"/>
</dbReference>
<dbReference type="NCBIfam" id="TIGR03168">
    <property type="entry name" value="1-PFK"/>
    <property type="match status" value="1"/>
</dbReference>
<dbReference type="PATRIC" id="fig|47500.8.peg.4989"/>
<dbReference type="GO" id="GO:0005829">
    <property type="term" value="C:cytosol"/>
    <property type="evidence" value="ECO:0007669"/>
    <property type="project" value="TreeGrafter"/>
</dbReference>
<dbReference type="GO" id="GO:0005988">
    <property type="term" value="P:lactose metabolic process"/>
    <property type="evidence" value="ECO:0007669"/>
    <property type="project" value="UniProtKB-KW"/>
</dbReference>
<dbReference type="SUPFAM" id="SSF53613">
    <property type="entry name" value="Ribokinase-like"/>
    <property type="match status" value="1"/>
</dbReference>
<protein>
    <recommendedName>
        <fullName evidence="7">Tagatose-6-phosphate kinase</fullName>
        <ecNumber evidence="7">2.7.1.144</ecNumber>
    </recommendedName>
</protein>
<evidence type="ECO:0000256" key="4">
    <source>
        <dbReference type="ARBA" id="ARBA00022777"/>
    </source>
</evidence>
<dbReference type="CDD" id="cd01164">
    <property type="entry name" value="FruK_PfkB_like"/>
    <property type="match status" value="1"/>
</dbReference>
<dbReference type="RefSeq" id="WP_043064772.1">
    <property type="nucleotide sequence ID" value="NZ_BJOA01000051.1"/>
</dbReference>
<comment type="function">
    <text evidence="8">Catalyzes the ATP-dependent phosphorylation of fructose-l-phosphate to fructose-l,6-bisphosphate.</text>
</comment>
<comment type="pathway">
    <text evidence="7">Carbohydrate metabolism; D-tagatose 6-phosphate degradation; D-glyceraldehyde 3-phosphate and glycerone phosphate from D-tagatose 6-phosphate: step 1/2.</text>
</comment>
<evidence type="ECO:0000256" key="1">
    <source>
        <dbReference type="ARBA" id="ARBA00005380"/>
    </source>
</evidence>
<evidence type="ECO:0000256" key="8">
    <source>
        <dbReference type="RuleBase" id="RU369061"/>
    </source>
</evidence>
<dbReference type="GO" id="GO:0044281">
    <property type="term" value="P:small molecule metabolic process"/>
    <property type="evidence" value="ECO:0007669"/>
    <property type="project" value="UniProtKB-ARBA"/>
</dbReference>
<dbReference type="PIRSF" id="PIRSF000535">
    <property type="entry name" value="1PFK/6PFK/LacC"/>
    <property type="match status" value="1"/>
</dbReference>
<keyword evidence="12" id="KW-1185">Reference proteome</keyword>
<evidence type="ECO:0000256" key="3">
    <source>
        <dbReference type="ARBA" id="ARBA00022741"/>
    </source>
</evidence>
<accession>A0A0D1VEL2</accession>
<comment type="similarity">
    <text evidence="7">Belongs to the carbohydrate kinase PfkB family. LacC subfamily.</text>
</comment>
<dbReference type="Pfam" id="PF00294">
    <property type="entry name" value="PfkB"/>
    <property type="match status" value="1"/>
</dbReference>
<dbReference type="EC" id="2.7.1.144" evidence="7"/>
<comment type="catalytic activity">
    <reaction evidence="7">
        <text>D-tagatofuranose 6-phosphate + ATP = D-tagatofuranose 1,6-bisphosphate + ADP + H(+)</text>
        <dbReference type="Rhea" id="RHEA:12420"/>
        <dbReference type="ChEBI" id="CHEBI:15378"/>
        <dbReference type="ChEBI" id="CHEBI:30616"/>
        <dbReference type="ChEBI" id="CHEBI:58694"/>
        <dbReference type="ChEBI" id="CHEBI:58695"/>
        <dbReference type="ChEBI" id="CHEBI:456216"/>
        <dbReference type="EC" id="2.7.1.144"/>
    </reaction>
</comment>
<evidence type="ECO:0000313" key="13">
    <source>
        <dbReference type="Proteomes" id="UP000182836"/>
    </source>
</evidence>